<dbReference type="Gene3D" id="2.130.10.30">
    <property type="entry name" value="Regulator of chromosome condensation 1/beta-lactamase-inhibitor protein II"/>
    <property type="match status" value="1"/>
</dbReference>
<dbReference type="SUPFAM" id="SSF50985">
    <property type="entry name" value="RCC1/BLIP-II"/>
    <property type="match status" value="1"/>
</dbReference>
<dbReference type="InterPro" id="IPR000408">
    <property type="entry name" value="Reg_chr_condens"/>
</dbReference>
<organism evidence="3 4">
    <name type="scientific">Suillus placidus</name>
    <dbReference type="NCBI Taxonomy" id="48579"/>
    <lineage>
        <taxon>Eukaryota</taxon>
        <taxon>Fungi</taxon>
        <taxon>Dikarya</taxon>
        <taxon>Basidiomycota</taxon>
        <taxon>Agaricomycotina</taxon>
        <taxon>Agaricomycetes</taxon>
        <taxon>Agaricomycetidae</taxon>
        <taxon>Boletales</taxon>
        <taxon>Suillineae</taxon>
        <taxon>Suillaceae</taxon>
        <taxon>Suillus</taxon>
    </lineage>
</organism>
<protein>
    <submittedName>
        <fullName evidence="3">Regulator of chromosome condensation 1/beta-lactamase-inhibitor protein II</fullName>
    </submittedName>
</protein>
<reference evidence="3" key="1">
    <citation type="journal article" date="2020" name="New Phytol.">
        <title>Comparative genomics reveals dynamic genome evolution in host specialist ectomycorrhizal fungi.</title>
        <authorList>
            <person name="Lofgren L.A."/>
            <person name="Nguyen N.H."/>
            <person name="Vilgalys R."/>
            <person name="Ruytinx J."/>
            <person name="Liao H.L."/>
            <person name="Branco S."/>
            <person name="Kuo A."/>
            <person name="LaButti K."/>
            <person name="Lipzen A."/>
            <person name="Andreopoulos W."/>
            <person name="Pangilinan J."/>
            <person name="Riley R."/>
            <person name="Hundley H."/>
            <person name="Na H."/>
            <person name="Barry K."/>
            <person name="Grigoriev I.V."/>
            <person name="Stajich J.E."/>
            <person name="Kennedy P.G."/>
        </authorList>
    </citation>
    <scope>NUCLEOTIDE SEQUENCE</scope>
    <source>
        <strain evidence="3">DOB743</strain>
    </source>
</reference>
<keyword evidence="4" id="KW-1185">Reference proteome</keyword>
<sequence length="605" mass="65006">MFKRTAAQAWRSRRLHSHISHTAQAARARPARSAVIASSAAATAGLLWYSFSATIHNDAIITPKPEDTSKSIQKAPTSSTGITGDDGSICAVVWGSNQYNVINPTEPGVQRVQYPVNASWLKDVALRDLALHERHAACVDARGDVYQWGDGFFGSSPTSKFEPQGPKLTLRGHNIIQLQLTDSRIYALSASGKIYVIAANAEQQKTPPPKPLPANTTSWWEPGWIWGAQRNAIDFTEIAPKQKLGWGEQFVSISAGRNHLLALTSSGRTMVHPMNKNANTHGQLGLRKFDIPTPPSFTNIVSPPRVPVELVPKAVADPFATASPFSRSAASSAPPSSSTNIDGIDDQHIRFSDALFEIPSLQGIKVSQIAAGGRSSFVMTDSGRVLGWGANEFGQIGLGGNMTLDTIILPTEVVLSRNVPGSVRTRCIDISAGGDLTCFVAERTDGESLVYVDLLTCGNGQWGGLGNNLYSNAQGNPVRAKNVSGLREYNEDSRTMSPILPHAISVSPTGHVLLTLDTQAHGGPGGLGRDLVVWGTNHDYQLGTGKRSSLSVPTTLERPEGGRFILGQRKALARDLAGNVWKKKVEVEQCAVAGYGNSIIYWKIK</sequence>
<dbReference type="AlphaFoldDB" id="A0A9P6ZKQ0"/>
<dbReference type="OrthoDB" id="10256179at2759"/>
<dbReference type="EMBL" id="JABBWD010000065">
    <property type="protein sequence ID" value="KAG1770352.1"/>
    <property type="molecule type" value="Genomic_DNA"/>
</dbReference>
<dbReference type="GO" id="GO:0005743">
    <property type="term" value="C:mitochondrial inner membrane"/>
    <property type="evidence" value="ECO:0007669"/>
    <property type="project" value="TreeGrafter"/>
</dbReference>
<proteinExistence type="predicted"/>
<gene>
    <name evidence="3" type="ORF">EV702DRAFT_1139047</name>
</gene>
<dbReference type="PANTHER" id="PTHR47563">
    <property type="entry name" value="PROTEIN FMP25, MITOCHONDRIAL"/>
    <property type="match status" value="1"/>
</dbReference>
<dbReference type="Proteomes" id="UP000714275">
    <property type="component" value="Unassembled WGS sequence"/>
</dbReference>
<dbReference type="PANTHER" id="PTHR47563:SF1">
    <property type="entry name" value="PROTEIN FMP25, MITOCHONDRIAL"/>
    <property type="match status" value="1"/>
</dbReference>
<evidence type="ECO:0000313" key="4">
    <source>
        <dbReference type="Proteomes" id="UP000714275"/>
    </source>
</evidence>
<dbReference type="PROSITE" id="PS50012">
    <property type="entry name" value="RCC1_3"/>
    <property type="match status" value="1"/>
</dbReference>
<comment type="caution">
    <text evidence="3">The sequence shown here is derived from an EMBL/GenBank/DDBJ whole genome shotgun (WGS) entry which is preliminary data.</text>
</comment>
<feature type="compositionally biased region" description="Low complexity" evidence="2">
    <location>
        <begin position="324"/>
        <end position="339"/>
    </location>
</feature>
<dbReference type="InterPro" id="IPR053245">
    <property type="entry name" value="MitoProcess-Associated"/>
</dbReference>
<dbReference type="InterPro" id="IPR009091">
    <property type="entry name" value="RCC1/BLIP-II"/>
</dbReference>
<dbReference type="Pfam" id="PF13540">
    <property type="entry name" value="RCC1_2"/>
    <property type="match status" value="1"/>
</dbReference>
<evidence type="ECO:0000313" key="3">
    <source>
        <dbReference type="EMBL" id="KAG1770352.1"/>
    </source>
</evidence>
<feature type="repeat" description="RCC1" evidence="1">
    <location>
        <begin position="383"/>
        <end position="443"/>
    </location>
</feature>
<feature type="region of interest" description="Disordered" evidence="2">
    <location>
        <begin position="324"/>
        <end position="343"/>
    </location>
</feature>
<accession>A0A9P6ZKQ0</accession>
<name>A0A9P6ZKQ0_9AGAM</name>
<dbReference type="GO" id="GO:0034551">
    <property type="term" value="P:mitochondrial respiratory chain complex III assembly"/>
    <property type="evidence" value="ECO:0007669"/>
    <property type="project" value="TreeGrafter"/>
</dbReference>
<evidence type="ECO:0000256" key="2">
    <source>
        <dbReference type="SAM" id="MobiDB-lite"/>
    </source>
</evidence>
<evidence type="ECO:0000256" key="1">
    <source>
        <dbReference type="PROSITE-ProRule" id="PRU00235"/>
    </source>
</evidence>